<protein>
    <submittedName>
        <fullName evidence="1">8929_t:CDS:1</fullName>
    </submittedName>
</protein>
<reference evidence="1" key="1">
    <citation type="submission" date="2021-06" db="EMBL/GenBank/DDBJ databases">
        <authorList>
            <person name="Kallberg Y."/>
            <person name="Tangrot J."/>
            <person name="Rosling A."/>
        </authorList>
    </citation>
    <scope>NUCLEOTIDE SEQUENCE</scope>
    <source>
        <strain evidence="1">AZ414A</strain>
    </source>
</reference>
<feature type="non-terminal residue" evidence="1">
    <location>
        <position position="1"/>
    </location>
</feature>
<name>A0A9N9CFB2_9GLOM</name>
<proteinExistence type="predicted"/>
<dbReference type="AlphaFoldDB" id="A0A9N9CFB2"/>
<dbReference type="OrthoDB" id="550575at2759"/>
<organism evidence="1 2">
    <name type="scientific">Diversispora eburnea</name>
    <dbReference type="NCBI Taxonomy" id="1213867"/>
    <lineage>
        <taxon>Eukaryota</taxon>
        <taxon>Fungi</taxon>
        <taxon>Fungi incertae sedis</taxon>
        <taxon>Mucoromycota</taxon>
        <taxon>Glomeromycotina</taxon>
        <taxon>Glomeromycetes</taxon>
        <taxon>Diversisporales</taxon>
        <taxon>Diversisporaceae</taxon>
        <taxon>Diversispora</taxon>
    </lineage>
</organism>
<comment type="caution">
    <text evidence="1">The sequence shown here is derived from an EMBL/GenBank/DDBJ whole genome shotgun (WGS) entry which is preliminary data.</text>
</comment>
<keyword evidence="2" id="KW-1185">Reference proteome</keyword>
<gene>
    <name evidence="1" type="ORF">DEBURN_LOCUS9385</name>
</gene>
<dbReference type="EMBL" id="CAJVPK010001775">
    <property type="protein sequence ID" value="CAG8598076.1"/>
    <property type="molecule type" value="Genomic_DNA"/>
</dbReference>
<dbReference type="Proteomes" id="UP000789706">
    <property type="component" value="Unassembled WGS sequence"/>
</dbReference>
<dbReference type="InterPro" id="IPR032675">
    <property type="entry name" value="LRR_dom_sf"/>
</dbReference>
<accession>A0A9N9CFB2</accession>
<evidence type="ECO:0000313" key="2">
    <source>
        <dbReference type="Proteomes" id="UP000789706"/>
    </source>
</evidence>
<sequence>MLQQIHNLEYLELDQCRLITDSFISDIANFCPKLEHLDIGACGVSDTAILGTNVSKDALSKLNPKIKIKQNSTLEMDPEKELNDLWISLVYLVQDLWLSYSIVELERDMRDMAERLSLMVSMYGLKEKINYQPINPELDTNYVITEFVPRDIKYRATMLMINLSQTYVTGNENDSNLGLFWMMDVQE</sequence>
<evidence type="ECO:0000313" key="1">
    <source>
        <dbReference type="EMBL" id="CAG8598076.1"/>
    </source>
</evidence>
<dbReference type="SUPFAM" id="SSF52047">
    <property type="entry name" value="RNI-like"/>
    <property type="match status" value="1"/>
</dbReference>
<dbReference type="Gene3D" id="3.80.10.10">
    <property type="entry name" value="Ribonuclease Inhibitor"/>
    <property type="match status" value="1"/>
</dbReference>